<dbReference type="eggNOG" id="ENOG5030R27">
    <property type="taxonomic scope" value="Bacteria"/>
</dbReference>
<dbReference type="Proteomes" id="UP000001953">
    <property type="component" value="Chromosome"/>
</dbReference>
<dbReference type="RefSeq" id="WP_011509374.1">
    <property type="nucleotide sequence ID" value="NC_007964.1"/>
</dbReference>
<dbReference type="Pfam" id="PF08937">
    <property type="entry name" value="ThsB_TIR"/>
    <property type="match status" value="1"/>
</dbReference>
<dbReference type="STRING" id="323097.Nham_0795"/>
<organism evidence="2 3">
    <name type="scientific">Nitrobacter hamburgensis (strain DSM 10229 / NCIMB 13809 / X14)</name>
    <dbReference type="NCBI Taxonomy" id="323097"/>
    <lineage>
        <taxon>Bacteria</taxon>
        <taxon>Pseudomonadati</taxon>
        <taxon>Pseudomonadota</taxon>
        <taxon>Alphaproteobacteria</taxon>
        <taxon>Hyphomicrobiales</taxon>
        <taxon>Nitrobacteraceae</taxon>
        <taxon>Nitrobacter</taxon>
    </lineage>
</organism>
<proteinExistence type="predicted"/>
<accession>Q1QQ24</accession>
<dbReference type="OrthoDB" id="2218415at2"/>
<keyword evidence="3" id="KW-1185">Reference proteome</keyword>
<dbReference type="Gene3D" id="3.40.50.11200">
    <property type="match status" value="1"/>
</dbReference>
<sequence>MAYRNGTYIAFHAEGNSDPTASDIRYYRTLKMWHTNDNIEFKFVNSHEKVAAVRDTSQAATIKRSLRARLDNSKNMVLIIGQRTRFDMDFVPYEIAYAVDTCRIPIIATYPGQSVIRVSNALRPLWPEALRERIDNGAASVIHIPFNQKAIDDAIGQFSHNKLPFGGGIGIYSDDAYRSFGLL</sequence>
<protein>
    <recommendedName>
        <fullName evidence="1">Thoeris protein ThsB TIR-like domain-containing protein</fullName>
    </recommendedName>
</protein>
<reference evidence="2 3" key="1">
    <citation type="submission" date="2006-03" db="EMBL/GenBank/DDBJ databases">
        <title>Complete sequence of chromosome of Nitrobacter hamburgensis X14.</title>
        <authorList>
            <consortium name="US DOE Joint Genome Institute"/>
            <person name="Copeland A."/>
            <person name="Lucas S."/>
            <person name="Lapidus A."/>
            <person name="Barry K."/>
            <person name="Detter J.C."/>
            <person name="Glavina del Rio T."/>
            <person name="Hammon N."/>
            <person name="Israni S."/>
            <person name="Dalin E."/>
            <person name="Tice H."/>
            <person name="Pitluck S."/>
            <person name="Chain P."/>
            <person name="Malfatti S."/>
            <person name="Shin M."/>
            <person name="Vergez L."/>
            <person name="Schmutz J."/>
            <person name="Larimer F."/>
            <person name="Land M."/>
            <person name="Hauser L."/>
            <person name="Kyrpides N."/>
            <person name="Ivanova N."/>
            <person name="Ward B."/>
            <person name="Arp D."/>
            <person name="Klotz M."/>
            <person name="Stein L."/>
            <person name="O'Mullan G."/>
            <person name="Starkenburg S."/>
            <person name="Sayavedra L."/>
            <person name="Poret-Peterson A.T."/>
            <person name="Gentry M.E."/>
            <person name="Bruce D."/>
            <person name="Richardson P."/>
        </authorList>
    </citation>
    <scope>NUCLEOTIDE SEQUENCE [LARGE SCALE GENOMIC DNA]</scope>
    <source>
        <strain evidence="3">DSM 10229 / NCIMB 13809 / X14</strain>
    </source>
</reference>
<dbReference type="EMBL" id="CP000319">
    <property type="protein sequence ID" value="ABE61673.1"/>
    <property type="molecule type" value="Genomic_DNA"/>
</dbReference>
<dbReference type="KEGG" id="nha:Nham_0795"/>
<name>Q1QQ24_NITHX</name>
<evidence type="ECO:0000313" key="2">
    <source>
        <dbReference type="EMBL" id="ABE61673.1"/>
    </source>
</evidence>
<dbReference type="HOGENOM" id="CLU_120365_0_0_5"/>
<gene>
    <name evidence="2" type="ordered locus">Nham_0795</name>
</gene>
<feature type="domain" description="Thoeris protein ThsB TIR-like" evidence="1">
    <location>
        <begin position="8"/>
        <end position="112"/>
    </location>
</feature>
<dbReference type="AlphaFoldDB" id="Q1QQ24"/>
<evidence type="ECO:0000259" key="1">
    <source>
        <dbReference type="Pfam" id="PF08937"/>
    </source>
</evidence>
<dbReference type="InterPro" id="IPR015032">
    <property type="entry name" value="ThsB__TIR-like_domain"/>
</dbReference>
<evidence type="ECO:0000313" key="3">
    <source>
        <dbReference type="Proteomes" id="UP000001953"/>
    </source>
</evidence>